<protein>
    <submittedName>
        <fullName evidence="1">Uncharacterized protein</fullName>
    </submittedName>
</protein>
<reference evidence="1" key="1">
    <citation type="submission" date="2018-02" db="EMBL/GenBank/DDBJ databases">
        <title>Rhizophora mucronata_Transcriptome.</title>
        <authorList>
            <person name="Meera S.P."/>
            <person name="Sreeshan A."/>
            <person name="Augustine A."/>
        </authorList>
    </citation>
    <scope>NUCLEOTIDE SEQUENCE</scope>
    <source>
        <tissue evidence="1">Leaf</tissue>
    </source>
</reference>
<accession>A0A2P2LK94</accession>
<organism evidence="1">
    <name type="scientific">Rhizophora mucronata</name>
    <name type="common">Asiatic mangrove</name>
    <dbReference type="NCBI Taxonomy" id="61149"/>
    <lineage>
        <taxon>Eukaryota</taxon>
        <taxon>Viridiplantae</taxon>
        <taxon>Streptophyta</taxon>
        <taxon>Embryophyta</taxon>
        <taxon>Tracheophyta</taxon>
        <taxon>Spermatophyta</taxon>
        <taxon>Magnoliopsida</taxon>
        <taxon>eudicotyledons</taxon>
        <taxon>Gunneridae</taxon>
        <taxon>Pentapetalae</taxon>
        <taxon>rosids</taxon>
        <taxon>fabids</taxon>
        <taxon>Malpighiales</taxon>
        <taxon>Rhizophoraceae</taxon>
        <taxon>Rhizophora</taxon>
    </lineage>
</organism>
<dbReference type="AlphaFoldDB" id="A0A2P2LK94"/>
<sequence>MNWPMTSGTDWIRLTSSWARRSSRFRFFCSSLTYSSCISMNSSCRCRDFSRL</sequence>
<dbReference type="EMBL" id="GGEC01037896">
    <property type="protein sequence ID" value="MBX18380.1"/>
    <property type="molecule type" value="Transcribed_RNA"/>
</dbReference>
<name>A0A2P2LK94_RHIMU</name>
<evidence type="ECO:0000313" key="1">
    <source>
        <dbReference type="EMBL" id="MBX18380.1"/>
    </source>
</evidence>
<proteinExistence type="predicted"/>